<keyword evidence="4" id="KW-0812">Transmembrane</keyword>
<dbReference type="AlphaFoldDB" id="A0A0F9V1C5"/>
<comment type="caution">
    <text evidence="7">The sequence shown here is derived from an EMBL/GenBank/DDBJ whole genome shotgun (WGS) entry which is preliminary data.</text>
</comment>
<keyword evidence="5" id="KW-0472">Membrane</keyword>
<accession>A0A0F9V1C5</accession>
<dbReference type="GO" id="GO:1990281">
    <property type="term" value="C:efflux pump complex"/>
    <property type="evidence" value="ECO:0007669"/>
    <property type="project" value="TreeGrafter"/>
</dbReference>
<dbReference type="PANTHER" id="PTHR30026">
    <property type="entry name" value="OUTER MEMBRANE PROTEIN TOLC"/>
    <property type="match status" value="1"/>
</dbReference>
<evidence type="ECO:0000256" key="2">
    <source>
        <dbReference type="ARBA" id="ARBA00022448"/>
    </source>
</evidence>
<keyword evidence="3" id="KW-1134">Transmembrane beta strand</keyword>
<evidence type="ECO:0000313" key="7">
    <source>
        <dbReference type="EMBL" id="KKN97759.1"/>
    </source>
</evidence>
<dbReference type="Pfam" id="PF02321">
    <property type="entry name" value="OEP"/>
    <property type="match status" value="2"/>
</dbReference>
<reference evidence="7" key="1">
    <citation type="journal article" date="2015" name="Nature">
        <title>Complex archaea that bridge the gap between prokaryotes and eukaryotes.</title>
        <authorList>
            <person name="Spang A."/>
            <person name="Saw J.H."/>
            <person name="Jorgensen S.L."/>
            <person name="Zaremba-Niedzwiedzka K."/>
            <person name="Martijn J."/>
            <person name="Lind A.E."/>
            <person name="van Eijk R."/>
            <person name="Schleper C."/>
            <person name="Guy L."/>
            <person name="Ettema T.J."/>
        </authorList>
    </citation>
    <scope>NUCLEOTIDE SEQUENCE</scope>
</reference>
<dbReference type="SUPFAM" id="SSF56954">
    <property type="entry name" value="Outer membrane efflux proteins (OEP)"/>
    <property type="match status" value="1"/>
</dbReference>
<protein>
    <recommendedName>
        <fullName evidence="8">Transporter</fullName>
    </recommendedName>
</protein>
<name>A0A0F9V1C5_9ZZZZ</name>
<comment type="subcellular location">
    <subcellularLocation>
        <location evidence="1">Cell outer membrane</location>
    </subcellularLocation>
</comment>
<organism evidence="7">
    <name type="scientific">marine sediment metagenome</name>
    <dbReference type="NCBI Taxonomy" id="412755"/>
    <lineage>
        <taxon>unclassified sequences</taxon>
        <taxon>metagenomes</taxon>
        <taxon>ecological metagenomes</taxon>
    </lineage>
</organism>
<dbReference type="PANTHER" id="PTHR30026:SF22">
    <property type="entry name" value="OUTER MEMBRANE EFFLUX PROTEIN"/>
    <property type="match status" value="1"/>
</dbReference>
<evidence type="ECO:0000256" key="5">
    <source>
        <dbReference type="ARBA" id="ARBA00023136"/>
    </source>
</evidence>
<evidence type="ECO:0000256" key="6">
    <source>
        <dbReference type="ARBA" id="ARBA00023237"/>
    </source>
</evidence>
<keyword evidence="2" id="KW-0813">Transport</keyword>
<gene>
    <name evidence="7" type="ORF">LCGC14_0152710</name>
</gene>
<dbReference type="InterPro" id="IPR010130">
    <property type="entry name" value="T1SS_OMP_TolC"/>
</dbReference>
<dbReference type="GO" id="GO:0015562">
    <property type="term" value="F:efflux transmembrane transporter activity"/>
    <property type="evidence" value="ECO:0007669"/>
    <property type="project" value="InterPro"/>
</dbReference>
<evidence type="ECO:0008006" key="8">
    <source>
        <dbReference type="Google" id="ProtNLM"/>
    </source>
</evidence>
<keyword evidence="6" id="KW-0998">Cell outer membrane</keyword>
<dbReference type="GO" id="GO:0015288">
    <property type="term" value="F:porin activity"/>
    <property type="evidence" value="ECO:0007669"/>
    <property type="project" value="TreeGrafter"/>
</dbReference>
<sequence length="481" mass="51152">MMNTGKMRSVRSILAASCVGLGLMAPMAAQSETLADALVGAYNNSGLLDQNRAVLRAADEDVAIAKSVLKPVLQWTGNLTKSYNQSVSGGTSTSIFPTGFRNSTNSLTTSVNLVASLLVYDFGASRYSIEAAKETVLATRETLVSAEQQILLRAVDAYMSVIQTQQLVSLRENNVRVLTQELRAARDRFEVGEVTRTDVSLAEAELAAARSNLAGAQGDFISAKAYYKVAVGTNPGRLSPPPRLPSLSNSIATAKALAVRQHPDILTVQHQVAAADLLVRSNESSLKPRVSLQGSYGLTETFSSEASSRSGSVGVQVGQTIYQGGALSAGVRKSQAQRDAQRGNLHVVAKDVERAVSDAYAGLASARAQIEASQRQVSAAQIAFDGIREEASLGARTTLEVLDAEQSLLDARSARVSAQSQLYVAAYSVLAATGQLTAQDLKLPVQIYDPSAYYNLVKDGPTKLSKEGKQLDRVLRALQKD</sequence>
<proteinExistence type="predicted"/>
<dbReference type="Gene3D" id="1.20.1600.10">
    <property type="entry name" value="Outer membrane efflux proteins (OEP)"/>
    <property type="match status" value="1"/>
</dbReference>
<dbReference type="EMBL" id="LAZR01000055">
    <property type="protein sequence ID" value="KKN97759.1"/>
    <property type="molecule type" value="Genomic_DNA"/>
</dbReference>
<dbReference type="NCBIfam" id="TIGR01844">
    <property type="entry name" value="type_I_sec_TolC"/>
    <property type="match status" value="1"/>
</dbReference>
<evidence type="ECO:0000256" key="3">
    <source>
        <dbReference type="ARBA" id="ARBA00022452"/>
    </source>
</evidence>
<dbReference type="GO" id="GO:0009279">
    <property type="term" value="C:cell outer membrane"/>
    <property type="evidence" value="ECO:0007669"/>
    <property type="project" value="UniProtKB-SubCell"/>
</dbReference>
<evidence type="ECO:0000256" key="4">
    <source>
        <dbReference type="ARBA" id="ARBA00022692"/>
    </source>
</evidence>
<evidence type="ECO:0000256" key="1">
    <source>
        <dbReference type="ARBA" id="ARBA00004442"/>
    </source>
</evidence>
<dbReference type="InterPro" id="IPR051906">
    <property type="entry name" value="TolC-like"/>
</dbReference>
<dbReference type="InterPro" id="IPR003423">
    <property type="entry name" value="OMP_efflux"/>
</dbReference>